<name>A0ABU5ULC1_NODSP</name>
<organism evidence="1 2">
    <name type="scientific">Nodularia spumigena UHCC 0060</name>
    <dbReference type="NCBI Taxonomy" id="3110300"/>
    <lineage>
        <taxon>Bacteria</taxon>
        <taxon>Bacillati</taxon>
        <taxon>Cyanobacteriota</taxon>
        <taxon>Cyanophyceae</taxon>
        <taxon>Nostocales</taxon>
        <taxon>Nodulariaceae</taxon>
        <taxon>Nodularia</taxon>
    </lineage>
</organism>
<proteinExistence type="predicted"/>
<comment type="caution">
    <text evidence="1">The sequence shown here is derived from an EMBL/GenBank/DDBJ whole genome shotgun (WGS) entry which is preliminary data.</text>
</comment>
<dbReference type="Proteomes" id="UP001303285">
    <property type="component" value="Unassembled WGS sequence"/>
</dbReference>
<keyword evidence="2" id="KW-1185">Reference proteome</keyword>
<evidence type="ECO:0000313" key="2">
    <source>
        <dbReference type="Proteomes" id="UP001303285"/>
    </source>
</evidence>
<evidence type="ECO:0008006" key="3">
    <source>
        <dbReference type="Google" id="ProtNLM"/>
    </source>
</evidence>
<sequence length="56" mass="6335">MADKDETRMKCCYSLITIEDKHRLKVIGHLFPKSAKPATVERIIVFLVGADIFSTP</sequence>
<protein>
    <recommendedName>
        <fullName evidence="3">Transposase</fullName>
    </recommendedName>
</protein>
<accession>A0ABU5ULC1</accession>
<evidence type="ECO:0000313" key="1">
    <source>
        <dbReference type="EMBL" id="MEA5607016.1"/>
    </source>
</evidence>
<dbReference type="EMBL" id="JAYGHK010000006">
    <property type="protein sequence ID" value="MEA5607016.1"/>
    <property type="molecule type" value="Genomic_DNA"/>
</dbReference>
<reference evidence="1 2" key="1">
    <citation type="submission" date="2023-12" db="EMBL/GenBank/DDBJ databases">
        <title>Baltic Sea Cyanobacteria.</title>
        <authorList>
            <person name="Delbaje E."/>
            <person name="Fewer D.P."/>
            <person name="Shishido T.K."/>
        </authorList>
    </citation>
    <scope>NUCLEOTIDE SEQUENCE [LARGE SCALE GENOMIC DNA]</scope>
    <source>
        <strain evidence="1 2">UHCC 0060</strain>
    </source>
</reference>
<gene>
    <name evidence="1" type="ORF">VB695_02795</name>
</gene>